<evidence type="ECO:0000256" key="4">
    <source>
        <dbReference type="ARBA" id="ARBA00012783"/>
    </source>
</evidence>
<evidence type="ECO:0000256" key="12">
    <source>
        <dbReference type="RuleBase" id="RU364006"/>
    </source>
</evidence>
<dbReference type="SUPFAM" id="SSF53927">
    <property type="entry name" value="Cytidine deaminase-like"/>
    <property type="match status" value="1"/>
</dbReference>
<keyword evidence="7 12" id="KW-0378">Hydrolase</keyword>
<dbReference type="InterPro" id="IPR016193">
    <property type="entry name" value="Cytidine_deaminase-like"/>
</dbReference>
<sequence>MNSLIEKTRAYLKNAYVPYSNFKVAACVKTKDKEYFGANIENASYGLSNCAERSALFYAYSQGVRKEDIEEMVIVTMAKQLTYPCGACRQVMVELVPRNAKVTLANEHEIRETTVEELIPFAFDSSDLDE</sequence>
<dbReference type="EC" id="3.5.4.5" evidence="4 12"/>
<dbReference type="Gene3D" id="3.40.140.10">
    <property type="entry name" value="Cytidine Deaminase, domain 2"/>
    <property type="match status" value="1"/>
</dbReference>
<dbReference type="PANTHER" id="PTHR11644">
    <property type="entry name" value="CYTIDINE DEAMINASE"/>
    <property type="match status" value="1"/>
</dbReference>
<keyword evidence="6 12" id="KW-0479">Metal-binding</keyword>
<dbReference type="PANTHER" id="PTHR11644:SF2">
    <property type="entry name" value="CYTIDINE DEAMINASE"/>
    <property type="match status" value="1"/>
</dbReference>
<dbReference type="InterPro" id="IPR016192">
    <property type="entry name" value="APOBEC/CMP_deaminase_Zn-bd"/>
</dbReference>
<keyword evidence="15" id="KW-1185">Reference proteome</keyword>
<dbReference type="InterPro" id="IPR006262">
    <property type="entry name" value="Cyt_deam_tetra"/>
</dbReference>
<keyword evidence="8 12" id="KW-0862">Zinc</keyword>
<evidence type="ECO:0000256" key="10">
    <source>
        <dbReference type="ARBA" id="ARBA00049252"/>
    </source>
</evidence>
<evidence type="ECO:0000256" key="6">
    <source>
        <dbReference type="ARBA" id="ARBA00022723"/>
    </source>
</evidence>
<dbReference type="InterPro" id="IPR050202">
    <property type="entry name" value="Cyt/Deoxycyt_deaminase"/>
</dbReference>
<dbReference type="NCBIfam" id="TIGR01354">
    <property type="entry name" value="cyt_deam_tetra"/>
    <property type="match status" value="1"/>
</dbReference>
<evidence type="ECO:0000256" key="5">
    <source>
        <dbReference type="ARBA" id="ARBA00018266"/>
    </source>
</evidence>
<name>A0ABU0E841_9FIRM</name>
<evidence type="ECO:0000256" key="2">
    <source>
        <dbReference type="ARBA" id="ARBA00003949"/>
    </source>
</evidence>
<evidence type="ECO:0000256" key="1">
    <source>
        <dbReference type="ARBA" id="ARBA00001947"/>
    </source>
</evidence>
<reference evidence="14 15" key="1">
    <citation type="submission" date="2023-07" db="EMBL/GenBank/DDBJ databases">
        <title>Genomic Encyclopedia of Type Strains, Phase IV (KMG-IV): sequencing the most valuable type-strain genomes for metagenomic binning, comparative biology and taxonomic classification.</title>
        <authorList>
            <person name="Goeker M."/>
        </authorList>
    </citation>
    <scope>NUCLEOTIDE SEQUENCE [LARGE SCALE GENOMIC DNA]</scope>
    <source>
        <strain evidence="14 15">DSM 16784</strain>
    </source>
</reference>
<accession>A0ABU0E841</accession>
<organism evidence="14 15">
    <name type="scientific">Breznakia pachnodae</name>
    <dbReference type="NCBI Taxonomy" id="265178"/>
    <lineage>
        <taxon>Bacteria</taxon>
        <taxon>Bacillati</taxon>
        <taxon>Bacillota</taxon>
        <taxon>Erysipelotrichia</taxon>
        <taxon>Erysipelotrichales</taxon>
        <taxon>Erysipelotrichaceae</taxon>
        <taxon>Breznakia</taxon>
    </lineage>
</organism>
<comment type="catalytic activity">
    <reaction evidence="11 12">
        <text>cytidine + H2O + H(+) = uridine + NH4(+)</text>
        <dbReference type="Rhea" id="RHEA:16069"/>
        <dbReference type="ChEBI" id="CHEBI:15377"/>
        <dbReference type="ChEBI" id="CHEBI:15378"/>
        <dbReference type="ChEBI" id="CHEBI:16704"/>
        <dbReference type="ChEBI" id="CHEBI:17562"/>
        <dbReference type="ChEBI" id="CHEBI:28938"/>
        <dbReference type="EC" id="3.5.4.5"/>
    </reaction>
</comment>
<dbReference type="PROSITE" id="PS00903">
    <property type="entry name" value="CYT_DCMP_DEAMINASES_1"/>
    <property type="match status" value="1"/>
</dbReference>
<comment type="catalytic activity">
    <reaction evidence="10 12">
        <text>2'-deoxycytidine + H2O + H(+) = 2'-deoxyuridine + NH4(+)</text>
        <dbReference type="Rhea" id="RHEA:13433"/>
        <dbReference type="ChEBI" id="CHEBI:15377"/>
        <dbReference type="ChEBI" id="CHEBI:15378"/>
        <dbReference type="ChEBI" id="CHEBI:15698"/>
        <dbReference type="ChEBI" id="CHEBI:16450"/>
        <dbReference type="ChEBI" id="CHEBI:28938"/>
        <dbReference type="EC" id="3.5.4.5"/>
    </reaction>
</comment>
<dbReference type="Pfam" id="PF00383">
    <property type="entry name" value="dCMP_cyt_deam_1"/>
    <property type="match status" value="1"/>
</dbReference>
<evidence type="ECO:0000313" key="14">
    <source>
        <dbReference type="EMBL" id="MDQ0362660.1"/>
    </source>
</evidence>
<dbReference type="PROSITE" id="PS51747">
    <property type="entry name" value="CYT_DCMP_DEAMINASES_2"/>
    <property type="match status" value="1"/>
</dbReference>
<evidence type="ECO:0000313" key="15">
    <source>
        <dbReference type="Proteomes" id="UP001230220"/>
    </source>
</evidence>
<evidence type="ECO:0000256" key="11">
    <source>
        <dbReference type="ARBA" id="ARBA00049558"/>
    </source>
</evidence>
<dbReference type="NCBIfam" id="NF004064">
    <property type="entry name" value="PRK05578.1"/>
    <property type="match status" value="1"/>
</dbReference>
<comment type="function">
    <text evidence="2 12">This enzyme scavenges exogenous and endogenous cytidine and 2'-deoxycytidine for UMP synthesis.</text>
</comment>
<dbReference type="CDD" id="cd01283">
    <property type="entry name" value="cytidine_deaminase"/>
    <property type="match status" value="1"/>
</dbReference>
<comment type="cofactor">
    <cofactor evidence="1 12">
        <name>Zn(2+)</name>
        <dbReference type="ChEBI" id="CHEBI:29105"/>
    </cofactor>
</comment>
<dbReference type="InterPro" id="IPR002125">
    <property type="entry name" value="CMP_dCMP_dom"/>
</dbReference>
<evidence type="ECO:0000256" key="7">
    <source>
        <dbReference type="ARBA" id="ARBA00022801"/>
    </source>
</evidence>
<evidence type="ECO:0000256" key="8">
    <source>
        <dbReference type="ARBA" id="ARBA00022833"/>
    </source>
</evidence>
<proteinExistence type="inferred from homology"/>
<evidence type="ECO:0000256" key="3">
    <source>
        <dbReference type="ARBA" id="ARBA00006576"/>
    </source>
</evidence>
<evidence type="ECO:0000259" key="13">
    <source>
        <dbReference type="PROSITE" id="PS51747"/>
    </source>
</evidence>
<dbReference type="GO" id="GO:0004126">
    <property type="term" value="F:cytidine deaminase activity"/>
    <property type="evidence" value="ECO:0007669"/>
    <property type="project" value="UniProtKB-EC"/>
</dbReference>
<comment type="caution">
    <text evidence="14">The sequence shown here is derived from an EMBL/GenBank/DDBJ whole genome shotgun (WGS) entry which is preliminary data.</text>
</comment>
<dbReference type="Proteomes" id="UP001230220">
    <property type="component" value="Unassembled WGS sequence"/>
</dbReference>
<protein>
    <recommendedName>
        <fullName evidence="5 12">Cytidine deaminase</fullName>
        <ecNumber evidence="4 12">3.5.4.5</ecNumber>
    </recommendedName>
    <alternativeName>
        <fullName evidence="9 12">Cytidine aminohydrolase</fullName>
    </alternativeName>
</protein>
<dbReference type="EMBL" id="JAUSUR010000007">
    <property type="protein sequence ID" value="MDQ0362660.1"/>
    <property type="molecule type" value="Genomic_DNA"/>
</dbReference>
<comment type="similarity">
    <text evidence="3 12">Belongs to the cytidine and deoxycytidylate deaminase family.</text>
</comment>
<gene>
    <name evidence="14" type="ORF">J2S15_003414</name>
</gene>
<feature type="domain" description="CMP/dCMP-type deaminase" evidence="13">
    <location>
        <begin position="1"/>
        <end position="126"/>
    </location>
</feature>
<evidence type="ECO:0000256" key="9">
    <source>
        <dbReference type="ARBA" id="ARBA00032005"/>
    </source>
</evidence>
<dbReference type="RefSeq" id="WP_307410476.1">
    <property type="nucleotide sequence ID" value="NZ_JAUSUR010000007.1"/>
</dbReference>